<accession>K5X7N7</accession>
<sequence>MGSKNGALCYCVGEDVFLKALHRSTVSEMVHESVYFLVERDPTINALTWPPFLMLV</sequence>
<dbReference type="GeneID" id="18824369"/>
<dbReference type="Proteomes" id="UP000008493">
    <property type="component" value="Unassembled WGS sequence"/>
</dbReference>
<dbReference type="HOGENOM" id="CLU_3013646_0_0_1"/>
<protein>
    <submittedName>
        <fullName evidence="1">Uncharacterized protein</fullName>
    </submittedName>
</protein>
<proteinExistence type="predicted"/>
<dbReference type="AlphaFoldDB" id="K5X7N7"/>
<gene>
    <name evidence="1" type="ORF">AGABI1DRAFT_114516</name>
</gene>
<evidence type="ECO:0000313" key="1">
    <source>
        <dbReference type="EMBL" id="EKM78997.1"/>
    </source>
</evidence>
<organism evidence="1 2">
    <name type="scientific">Agaricus bisporus var. burnettii (strain JB137-S8 / ATCC MYA-4627 / FGSC 10392)</name>
    <name type="common">White button mushroom</name>
    <dbReference type="NCBI Taxonomy" id="597362"/>
    <lineage>
        <taxon>Eukaryota</taxon>
        <taxon>Fungi</taxon>
        <taxon>Dikarya</taxon>
        <taxon>Basidiomycota</taxon>
        <taxon>Agaricomycotina</taxon>
        <taxon>Agaricomycetes</taxon>
        <taxon>Agaricomycetidae</taxon>
        <taxon>Agaricales</taxon>
        <taxon>Agaricineae</taxon>
        <taxon>Agaricaceae</taxon>
        <taxon>Agaricus</taxon>
    </lineage>
</organism>
<name>K5X7N7_AGABU</name>
<dbReference type="RefSeq" id="XP_007330753.1">
    <property type="nucleotide sequence ID" value="XM_007330691.1"/>
</dbReference>
<dbReference type="EMBL" id="JH971391">
    <property type="protein sequence ID" value="EKM78997.1"/>
    <property type="molecule type" value="Genomic_DNA"/>
</dbReference>
<keyword evidence="2" id="KW-1185">Reference proteome</keyword>
<dbReference type="KEGG" id="abp:AGABI1DRAFT114516"/>
<evidence type="ECO:0000313" key="2">
    <source>
        <dbReference type="Proteomes" id="UP000008493"/>
    </source>
</evidence>
<dbReference type="InParanoid" id="K5X7N7"/>
<reference evidence="2" key="1">
    <citation type="journal article" date="2012" name="Proc. Natl. Acad. Sci. U.S.A.">
        <title>Genome sequence of the button mushroom Agaricus bisporus reveals mechanisms governing adaptation to a humic-rich ecological niche.</title>
        <authorList>
            <person name="Morin E."/>
            <person name="Kohler A."/>
            <person name="Baker A.R."/>
            <person name="Foulongne-Oriol M."/>
            <person name="Lombard V."/>
            <person name="Nagy L.G."/>
            <person name="Ohm R.A."/>
            <person name="Patyshakuliyeva A."/>
            <person name="Brun A."/>
            <person name="Aerts A.L."/>
            <person name="Bailey A.M."/>
            <person name="Billette C."/>
            <person name="Coutinho P.M."/>
            <person name="Deakin G."/>
            <person name="Doddapaneni H."/>
            <person name="Floudas D."/>
            <person name="Grimwood J."/>
            <person name="Hilden K."/>
            <person name="Kuees U."/>
            <person name="LaButti K.M."/>
            <person name="Lapidus A."/>
            <person name="Lindquist E.A."/>
            <person name="Lucas S.M."/>
            <person name="Murat C."/>
            <person name="Riley R.W."/>
            <person name="Salamov A.A."/>
            <person name="Schmutz J."/>
            <person name="Subramanian V."/>
            <person name="Woesten H.A.B."/>
            <person name="Xu J."/>
            <person name="Eastwood D.C."/>
            <person name="Foster G.D."/>
            <person name="Sonnenberg A.S."/>
            <person name="Cullen D."/>
            <person name="de Vries R.P."/>
            <person name="Lundell T."/>
            <person name="Hibbett D.S."/>
            <person name="Henrissat B."/>
            <person name="Burton K.S."/>
            <person name="Kerrigan R.W."/>
            <person name="Challen M.P."/>
            <person name="Grigoriev I.V."/>
            <person name="Martin F."/>
        </authorList>
    </citation>
    <scope>NUCLEOTIDE SEQUENCE [LARGE SCALE GENOMIC DNA]</scope>
    <source>
        <strain evidence="2">JB137-S8 / ATCC MYA-4627 / FGSC 10392</strain>
    </source>
</reference>